<gene>
    <name evidence="1" type="ORF">Ani05nite_07480</name>
</gene>
<dbReference type="Proteomes" id="UP000647172">
    <property type="component" value="Unassembled WGS sequence"/>
</dbReference>
<dbReference type="RefSeq" id="WP_203764689.1">
    <property type="nucleotide sequence ID" value="NZ_BAAAYJ010000089.1"/>
</dbReference>
<evidence type="ECO:0000313" key="2">
    <source>
        <dbReference type="Proteomes" id="UP000647172"/>
    </source>
</evidence>
<evidence type="ECO:0000313" key="1">
    <source>
        <dbReference type="EMBL" id="GIE47214.1"/>
    </source>
</evidence>
<dbReference type="InterPro" id="IPR032710">
    <property type="entry name" value="NTF2-like_dom_sf"/>
</dbReference>
<proteinExistence type="predicted"/>
<reference evidence="1" key="1">
    <citation type="submission" date="2021-01" db="EMBL/GenBank/DDBJ databases">
        <title>Whole genome shotgun sequence of Actinoplanes nipponensis NBRC 14063.</title>
        <authorList>
            <person name="Komaki H."/>
            <person name="Tamura T."/>
        </authorList>
    </citation>
    <scope>NUCLEOTIDE SEQUENCE</scope>
    <source>
        <strain evidence="1">NBRC 14063</strain>
    </source>
</reference>
<dbReference type="Gene3D" id="3.10.450.50">
    <property type="match status" value="1"/>
</dbReference>
<keyword evidence="2" id="KW-1185">Reference proteome</keyword>
<evidence type="ECO:0008006" key="3">
    <source>
        <dbReference type="Google" id="ProtNLM"/>
    </source>
</evidence>
<comment type="caution">
    <text evidence="1">The sequence shown here is derived from an EMBL/GenBank/DDBJ whole genome shotgun (WGS) entry which is preliminary data.</text>
</comment>
<dbReference type="SUPFAM" id="SSF54427">
    <property type="entry name" value="NTF2-like"/>
    <property type="match status" value="1"/>
</dbReference>
<dbReference type="EMBL" id="BOMQ01000008">
    <property type="protein sequence ID" value="GIE47214.1"/>
    <property type="molecule type" value="Genomic_DNA"/>
</dbReference>
<accession>A0A919JI44</accession>
<name>A0A919JI44_9ACTN</name>
<organism evidence="1 2">
    <name type="scientific">Actinoplanes nipponensis</name>
    <dbReference type="NCBI Taxonomy" id="135950"/>
    <lineage>
        <taxon>Bacteria</taxon>
        <taxon>Bacillati</taxon>
        <taxon>Actinomycetota</taxon>
        <taxon>Actinomycetes</taxon>
        <taxon>Micromonosporales</taxon>
        <taxon>Micromonosporaceae</taxon>
        <taxon>Actinoplanes</taxon>
    </lineage>
</organism>
<sequence length="139" mass="15175">MGSPFSGAPGDDLIGYLTRYPHELTFGHEDPAAVFGRYHTDDFVLCNDGVPLDRERLLAHAKAGRRNATRIDVQVHDALAAGGKVAARYTLTALMRRGQVIATEIHMFGELSPDGRLRRVEQLSRDVSDQDPGPAQPPA</sequence>
<protein>
    <recommendedName>
        <fullName evidence="3">SnoaL-like domain-containing protein</fullName>
    </recommendedName>
</protein>
<dbReference type="AlphaFoldDB" id="A0A919JI44"/>